<comment type="caution">
    <text evidence="1">The sequence shown here is derived from an EMBL/GenBank/DDBJ whole genome shotgun (WGS) entry which is preliminary data.</text>
</comment>
<gene>
    <name evidence="1" type="ORF">E2C01_058649</name>
</gene>
<proteinExistence type="predicted"/>
<evidence type="ECO:0000313" key="2">
    <source>
        <dbReference type="Proteomes" id="UP000324222"/>
    </source>
</evidence>
<reference evidence="1 2" key="1">
    <citation type="submission" date="2019-05" db="EMBL/GenBank/DDBJ databases">
        <title>Another draft genome of Portunus trituberculatus and its Hox gene families provides insights of decapod evolution.</title>
        <authorList>
            <person name="Jeong J.-H."/>
            <person name="Song I."/>
            <person name="Kim S."/>
            <person name="Choi T."/>
            <person name="Kim D."/>
            <person name="Ryu S."/>
            <person name="Kim W."/>
        </authorList>
    </citation>
    <scope>NUCLEOTIDE SEQUENCE [LARGE SCALE GENOMIC DNA]</scope>
    <source>
        <tissue evidence="1">Muscle</tissue>
    </source>
</reference>
<sequence length="111" mass="12693">MTNTFRAEKGQPWAEGRGMWDWADVISRLIHTTDFYISFAGHGSLRLRAQKRPEWKLRSSQAVVTTHFATKTRLSTRGKSYTLPVLLHIVDSLLTKPRRGSPVPEVFVVIE</sequence>
<accession>A0A5B7GW46</accession>
<dbReference type="EMBL" id="VSRR010022219">
    <property type="protein sequence ID" value="MPC64531.1"/>
    <property type="molecule type" value="Genomic_DNA"/>
</dbReference>
<name>A0A5B7GW46_PORTR</name>
<evidence type="ECO:0000313" key="1">
    <source>
        <dbReference type="EMBL" id="MPC64531.1"/>
    </source>
</evidence>
<dbReference type="AlphaFoldDB" id="A0A5B7GW46"/>
<protein>
    <submittedName>
        <fullName evidence="1">Uncharacterized protein</fullName>
    </submittedName>
</protein>
<dbReference type="Proteomes" id="UP000324222">
    <property type="component" value="Unassembled WGS sequence"/>
</dbReference>
<keyword evidence="2" id="KW-1185">Reference proteome</keyword>
<organism evidence="1 2">
    <name type="scientific">Portunus trituberculatus</name>
    <name type="common">Swimming crab</name>
    <name type="synonym">Neptunus trituberculatus</name>
    <dbReference type="NCBI Taxonomy" id="210409"/>
    <lineage>
        <taxon>Eukaryota</taxon>
        <taxon>Metazoa</taxon>
        <taxon>Ecdysozoa</taxon>
        <taxon>Arthropoda</taxon>
        <taxon>Crustacea</taxon>
        <taxon>Multicrustacea</taxon>
        <taxon>Malacostraca</taxon>
        <taxon>Eumalacostraca</taxon>
        <taxon>Eucarida</taxon>
        <taxon>Decapoda</taxon>
        <taxon>Pleocyemata</taxon>
        <taxon>Brachyura</taxon>
        <taxon>Eubrachyura</taxon>
        <taxon>Portunoidea</taxon>
        <taxon>Portunidae</taxon>
        <taxon>Portuninae</taxon>
        <taxon>Portunus</taxon>
    </lineage>
</organism>